<evidence type="ECO:0000256" key="12">
    <source>
        <dbReference type="ARBA" id="ARBA00022737"/>
    </source>
</evidence>
<evidence type="ECO:0000313" key="25">
    <source>
        <dbReference type="EMBL" id="THF96183.1"/>
    </source>
</evidence>
<dbReference type="InterPro" id="IPR017441">
    <property type="entry name" value="Protein_kinase_ATP_BS"/>
</dbReference>
<organism evidence="25 26">
    <name type="scientific">Camellia sinensis var. sinensis</name>
    <name type="common">China tea</name>
    <dbReference type="NCBI Taxonomy" id="542762"/>
    <lineage>
        <taxon>Eukaryota</taxon>
        <taxon>Viridiplantae</taxon>
        <taxon>Streptophyta</taxon>
        <taxon>Embryophyta</taxon>
        <taxon>Tracheophyta</taxon>
        <taxon>Spermatophyta</taxon>
        <taxon>Magnoliopsida</taxon>
        <taxon>eudicotyledons</taxon>
        <taxon>Gunneridae</taxon>
        <taxon>Pentapetalae</taxon>
        <taxon>asterids</taxon>
        <taxon>Ericales</taxon>
        <taxon>Theaceae</taxon>
        <taxon>Camellia</taxon>
    </lineage>
</organism>
<evidence type="ECO:0000256" key="19">
    <source>
        <dbReference type="ARBA" id="ARBA00023180"/>
    </source>
</evidence>
<dbReference type="EMBL" id="SDRB02012985">
    <property type="protein sequence ID" value="THF96183.1"/>
    <property type="molecule type" value="Genomic_DNA"/>
</dbReference>
<comment type="catalytic activity">
    <reaction evidence="20">
        <text>L-threonyl-[protein] + ATP = O-phospho-L-threonyl-[protein] + ADP + H(+)</text>
        <dbReference type="Rhea" id="RHEA:46608"/>
        <dbReference type="Rhea" id="RHEA-COMP:11060"/>
        <dbReference type="Rhea" id="RHEA-COMP:11605"/>
        <dbReference type="ChEBI" id="CHEBI:15378"/>
        <dbReference type="ChEBI" id="CHEBI:30013"/>
        <dbReference type="ChEBI" id="CHEBI:30616"/>
        <dbReference type="ChEBI" id="CHEBI:61977"/>
        <dbReference type="ChEBI" id="CHEBI:456216"/>
        <dbReference type="EC" id="2.7.11.1"/>
    </reaction>
</comment>
<dbReference type="GO" id="GO:0005886">
    <property type="term" value="C:plasma membrane"/>
    <property type="evidence" value="ECO:0007669"/>
    <property type="project" value="UniProtKB-SubCell"/>
</dbReference>
<feature type="transmembrane region" description="Helical" evidence="23">
    <location>
        <begin position="655"/>
        <end position="680"/>
    </location>
</feature>
<evidence type="ECO:0000256" key="16">
    <source>
        <dbReference type="ARBA" id="ARBA00022989"/>
    </source>
</evidence>
<dbReference type="FunFam" id="3.80.10.10:FF:000288">
    <property type="entry name" value="LRR receptor-like serine/threonine-protein kinase EFR"/>
    <property type="match status" value="1"/>
</dbReference>
<dbReference type="Pfam" id="PF00069">
    <property type="entry name" value="Pkinase"/>
    <property type="match status" value="1"/>
</dbReference>
<dbReference type="AlphaFoldDB" id="A0A4S4D337"/>
<evidence type="ECO:0000256" key="4">
    <source>
        <dbReference type="ARBA" id="ARBA00012513"/>
    </source>
</evidence>
<dbReference type="PROSITE" id="PS00107">
    <property type="entry name" value="PROTEIN_KINASE_ATP"/>
    <property type="match status" value="1"/>
</dbReference>
<dbReference type="Pfam" id="PF13855">
    <property type="entry name" value="LRR_8"/>
    <property type="match status" value="1"/>
</dbReference>
<evidence type="ECO:0000256" key="5">
    <source>
        <dbReference type="ARBA" id="ARBA00022475"/>
    </source>
</evidence>
<comment type="subcellular location">
    <subcellularLocation>
        <location evidence="1">Cell membrane</location>
        <topology evidence="1">Single-pass type I membrane protein</topology>
    </subcellularLocation>
</comment>
<dbReference type="EC" id="2.7.11.1" evidence="4"/>
<dbReference type="GO" id="GO:0005524">
    <property type="term" value="F:ATP binding"/>
    <property type="evidence" value="ECO:0007669"/>
    <property type="project" value="UniProtKB-UniRule"/>
</dbReference>
<keyword evidence="6" id="KW-0723">Serine/threonine-protein kinase</keyword>
<feature type="domain" description="Protein kinase" evidence="24">
    <location>
        <begin position="713"/>
        <end position="1016"/>
    </location>
</feature>
<dbReference type="InterPro" id="IPR013210">
    <property type="entry name" value="LRR_N_plant-typ"/>
</dbReference>
<keyword evidence="12" id="KW-0677">Repeat</keyword>
<keyword evidence="16 23" id="KW-1133">Transmembrane helix</keyword>
<comment type="similarity">
    <text evidence="2">Belongs to the protein kinase superfamily. Ser/Thr protein kinase family.</text>
</comment>
<dbReference type="PANTHER" id="PTHR27008">
    <property type="entry name" value="OS04G0122200 PROTEIN"/>
    <property type="match status" value="1"/>
</dbReference>
<dbReference type="PROSITE" id="PS50011">
    <property type="entry name" value="PROTEIN_KINASE_DOM"/>
    <property type="match status" value="1"/>
</dbReference>
<dbReference type="Proteomes" id="UP000306102">
    <property type="component" value="Unassembled WGS sequence"/>
</dbReference>
<proteinExistence type="inferred from homology"/>
<evidence type="ECO:0000256" key="13">
    <source>
        <dbReference type="ARBA" id="ARBA00022741"/>
    </source>
</evidence>
<dbReference type="GO" id="GO:0006952">
    <property type="term" value="P:defense response"/>
    <property type="evidence" value="ECO:0007669"/>
    <property type="project" value="UniProtKB-ARBA"/>
</dbReference>
<dbReference type="FunFam" id="1.10.510.10:FF:000358">
    <property type="entry name" value="Putative leucine-rich repeat receptor-like serine/threonine-protein kinase"/>
    <property type="match status" value="1"/>
</dbReference>
<dbReference type="SMART" id="SM00369">
    <property type="entry name" value="LRR_TYP"/>
    <property type="match status" value="10"/>
</dbReference>
<evidence type="ECO:0000256" key="23">
    <source>
        <dbReference type="SAM" id="Phobius"/>
    </source>
</evidence>
<keyword evidence="15 22" id="KW-0067">ATP-binding</keyword>
<evidence type="ECO:0000256" key="10">
    <source>
        <dbReference type="ARBA" id="ARBA00022692"/>
    </source>
</evidence>
<dbReference type="PROSITE" id="PS00108">
    <property type="entry name" value="PROTEIN_KINASE_ST"/>
    <property type="match status" value="1"/>
</dbReference>
<dbReference type="PANTHER" id="PTHR27008:SF357">
    <property type="entry name" value="PROTEIN KINASE DOMAIN-CONTAINING PROTEIN"/>
    <property type="match status" value="1"/>
</dbReference>
<reference evidence="25 26" key="1">
    <citation type="journal article" date="2018" name="Proc. Natl. Acad. Sci. U.S.A.">
        <title>Draft genome sequence of Camellia sinensis var. sinensis provides insights into the evolution of the tea genome and tea quality.</title>
        <authorList>
            <person name="Wei C."/>
            <person name="Yang H."/>
            <person name="Wang S."/>
            <person name="Zhao J."/>
            <person name="Liu C."/>
            <person name="Gao L."/>
            <person name="Xia E."/>
            <person name="Lu Y."/>
            <person name="Tai Y."/>
            <person name="She G."/>
            <person name="Sun J."/>
            <person name="Cao H."/>
            <person name="Tong W."/>
            <person name="Gao Q."/>
            <person name="Li Y."/>
            <person name="Deng W."/>
            <person name="Jiang X."/>
            <person name="Wang W."/>
            <person name="Chen Q."/>
            <person name="Zhang S."/>
            <person name="Li H."/>
            <person name="Wu J."/>
            <person name="Wang P."/>
            <person name="Li P."/>
            <person name="Shi C."/>
            <person name="Zheng F."/>
            <person name="Jian J."/>
            <person name="Huang B."/>
            <person name="Shan D."/>
            <person name="Shi M."/>
            <person name="Fang C."/>
            <person name="Yue Y."/>
            <person name="Li F."/>
            <person name="Li D."/>
            <person name="Wei S."/>
            <person name="Han B."/>
            <person name="Jiang C."/>
            <person name="Yin Y."/>
            <person name="Xia T."/>
            <person name="Zhang Z."/>
            <person name="Bennetzen J.L."/>
            <person name="Zhao S."/>
            <person name="Wan X."/>
        </authorList>
    </citation>
    <scope>NUCLEOTIDE SEQUENCE [LARGE SCALE GENOMIC DNA]</scope>
    <source>
        <strain evidence="26">cv. Shuchazao</strain>
        <tissue evidence="25">Leaf</tissue>
    </source>
</reference>
<keyword evidence="9" id="KW-0808">Transferase</keyword>
<dbReference type="SUPFAM" id="SSF52058">
    <property type="entry name" value="L domain-like"/>
    <property type="match status" value="2"/>
</dbReference>
<evidence type="ECO:0000256" key="2">
    <source>
        <dbReference type="ARBA" id="ARBA00008684"/>
    </source>
</evidence>
<dbReference type="SMART" id="SM00220">
    <property type="entry name" value="S_TKc"/>
    <property type="match status" value="1"/>
</dbReference>
<comment type="similarity">
    <text evidence="3">Belongs to the RLP family.</text>
</comment>
<evidence type="ECO:0000256" key="8">
    <source>
        <dbReference type="ARBA" id="ARBA00022614"/>
    </source>
</evidence>
<evidence type="ECO:0000256" key="22">
    <source>
        <dbReference type="PROSITE-ProRule" id="PRU10141"/>
    </source>
</evidence>
<dbReference type="InterPro" id="IPR000719">
    <property type="entry name" value="Prot_kinase_dom"/>
</dbReference>
<keyword evidence="18" id="KW-0675">Receptor</keyword>
<evidence type="ECO:0000256" key="18">
    <source>
        <dbReference type="ARBA" id="ARBA00023170"/>
    </source>
</evidence>
<dbReference type="SUPFAM" id="SSF56112">
    <property type="entry name" value="Protein kinase-like (PK-like)"/>
    <property type="match status" value="1"/>
</dbReference>
<dbReference type="PRINTS" id="PR00019">
    <property type="entry name" value="LEURICHRPT"/>
</dbReference>
<keyword evidence="26" id="KW-1185">Reference proteome</keyword>
<evidence type="ECO:0000256" key="6">
    <source>
        <dbReference type="ARBA" id="ARBA00022527"/>
    </source>
</evidence>
<dbReference type="InterPro" id="IPR003591">
    <property type="entry name" value="Leu-rich_rpt_typical-subtyp"/>
</dbReference>
<keyword evidence="11" id="KW-0732">Signal</keyword>
<dbReference type="Gene3D" id="3.80.10.10">
    <property type="entry name" value="Ribonuclease Inhibitor"/>
    <property type="match status" value="4"/>
</dbReference>
<evidence type="ECO:0000313" key="26">
    <source>
        <dbReference type="Proteomes" id="UP000306102"/>
    </source>
</evidence>
<evidence type="ECO:0000256" key="21">
    <source>
        <dbReference type="ARBA" id="ARBA00048679"/>
    </source>
</evidence>
<accession>A0A4S4D337</accession>
<evidence type="ECO:0000256" key="3">
    <source>
        <dbReference type="ARBA" id="ARBA00009592"/>
    </source>
</evidence>
<evidence type="ECO:0000256" key="7">
    <source>
        <dbReference type="ARBA" id="ARBA00022553"/>
    </source>
</evidence>
<sequence length="1024" mass="111112">MHSVSLFIAKHQVDMGFPSVLMLQFVISLGFIASKSLFLAVDSSTLSIETDKEALISFKSLIESPNPLSTWDQTLSPCNWTRVTCNKLGQRVVGLDLASLGLKGSITPHIGNLSFLRSLQLQNNQLTGTFPRQLGNLFRLAVLNASFNTIQGPIPPTISRCVELRTLNLMQNEVSGRIPEEISHLTKLQILNLAGNNLSGPIPPSIANISSLTNLNLGTNTLSGPIPGDLSRLRNLKYLDLTINNLTGTVPPSIYNMSSLVYLALASNDLWGNLPSDVGVTLPNLLGFNFCFNKFTGTIPGSLHNLTNIQIIRMAHNLLHGTVPPGLGNLPDLRMYNIGFNRIVSSGDNGLNFLSLLTNSTRLNFLAIDGNLLDGIIPESIGNLSKVLGKLYMGGNRIRGSIPASIGHLNGLALLNLSYNSISGEIPHEVGQLEELLKLGLAGNKISGKIPNSIGDLKKLIEIDLSGNELVGSIPTSFGNFQDLLSLDLSSNKLNGSIPREILNLPSLSTHLNLSKNFLNGPLPQQIGILASVVSIDLSDNRLSGPIPDSIGKCKSLEELFMADNLFSGRIPNTFVEVKGLQTLDISNNNLSGSIPSDLQKLQALQVLNLSFNNLEGEVPIGGVFSNLSKVHLEGNPNLCFSLACKKIHGHIKRLILVFIIIIIAAILALSLAISLIFYLRKRQAKIKTSSESFKRPHQMVSYDDLRLATGNFNQENLLGRGSFGSVYKGNLREGSPIAVKVLDVERTGSWKSFLAECAALRSVRHRNLVKLITSCSSIDFKNMEFLALVYEFMSNGSLEDWIRGKRRHTNGDGLNIVERLNVAIDVACVVNYLHHENGAQVVHCDLKPSNILLDEDMTAKVGDFGLAKLLISRTRDQSSISSTRGVKGSVGYIPPEYGLGEKPSTAGDVYSYGITLLELFTGKTPTDEIFTGGSSLKEWVKMAFPASIEQVLDQDLLPNKGSLCHEGKSISPEAQHDCLIALLGVGLSCTVDSPNGRISMSDALCKLKSSRDTLLKFDLLLRK</sequence>
<protein>
    <recommendedName>
        <fullName evidence="4">non-specific serine/threonine protein kinase</fullName>
        <ecNumber evidence="4">2.7.11.1</ecNumber>
    </recommendedName>
</protein>
<dbReference type="PROSITE" id="PS51450">
    <property type="entry name" value="LRR"/>
    <property type="match status" value="1"/>
</dbReference>
<keyword evidence="13 22" id="KW-0547">Nucleotide-binding</keyword>
<keyword evidence="19" id="KW-0325">Glycoprotein</keyword>
<dbReference type="Gene3D" id="3.30.200.20">
    <property type="entry name" value="Phosphorylase Kinase, domain 1"/>
    <property type="match status" value="1"/>
</dbReference>
<dbReference type="InterPro" id="IPR051809">
    <property type="entry name" value="Plant_receptor-like_S/T_kinase"/>
</dbReference>
<dbReference type="CDD" id="cd14066">
    <property type="entry name" value="STKc_IRAK"/>
    <property type="match status" value="1"/>
</dbReference>
<evidence type="ECO:0000256" key="1">
    <source>
        <dbReference type="ARBA" id="ARBA00004251"/>
    </source>
</evidence>
<comment type="caution">
    <text evidence="25">The sequence shown here is derived from an EMBL/GenBank/DDBJ whole genome shotgun (WGS) entry which is preliminary data.</text>
</comment>
<keyword evidence="5" id="KW-1003">Cell membrane</keyword>
<name>A0A4S4D337_CAMSN</name>
<evidence type="ECO:0000256" key="9">
    <source>
        <dbReference type="ARBA" id="ARBA00022679"/>
    </source>
</evidence>
<dbReference type="InterPro" id="IPR032675">
    <property type="entry name" value="LRR_dom_sf"/>
</dbReference>
<dbReference type="InterPro" id="IPR011009">
    <property type="entry name" value="Kinase-like_dom_sf"/>
</dbReference>
<evidence type="ECO:0000256" key="17">
    <source>
        <dbReference type="ARBA" id="ARBA00023136"/>
    </source>
</evidence>
<evidence type="ECO:0000256" key="11">
    <source>
        <dbReference type="ARBA" id="ARBA00022729"/>
    </source>
</evidence>
<keyword evidence="14" id="KW-0418">Kinase</keyword>
<dbReference type="FunFam" id="3.80.10.10:FF:000275">
    <property type="entry name" value="Leucine-rich repeat receptor-like protein kinase"/>
    <property type="match status" value="1"/>
</dbReference>
<keyword evidence="7" id="KW-0597">Phosphoprotein</keyword>
<dbReference type="InterPro" id="IPR001611">
    <property type="entry name" value="Leu-rich_rpt"/>
</dbReference>
<feature type="binding site" evidence="22">
    <location>
        <position position="741"/>
    </location>
    <ligand>
        <name>ATP</name>
        <dbReference type="ChEBI" id="CHEBI:30616"/>
    </ligand>
</feature>
<dbReference type="STRING" id="542762.A0A4S4D337"/>
<dbReference type="InterPro" id="IPR008271">
    <property type="entry name" value="Ser/Thr_kinase_AS"/>
</dbReference>
<dbReference type="FunFam" id="3.30.200.20:FF:000432">
    <property type="entry name" value="LRR receptor-like serine/threonine-protein kinase EFR"/>
    <property type="match status" value="1"/>
</dbReference>
<comment type="catalytic activity">
    <reaction evidence="21">
        <text>L-seryl-[protein] + ATP = O-phospho-L-seryl-[protein] + ADP + H(+)</text>
        <dbReference type="Rhea" id="RHEA:17989"/>
        <dbReference type="Rhea" id="RHEA-COMP:9863"/>
        <dbReference type="Rhea" id="RHEA-COMP:11604"/>
        <dbReference type="ChEBI" id="CHEBI:15378"/>
        <dbReference type="ChEBI" id="CHEBI:29999"/>
        <dbReference type="ChEBI" id="CHEBI:30616"/>
        <dbReference type="ChEBI" id="CHEBI:83421"/>
        <dbReference type="ChEBI" id="CHEBI:456216"/>
        <dbReference type="EC" id="2.7.11.1"/>
    </reaction>
</comment>
<keyword evidence="17 23" id="KW-0472">Membrane</keyword>
<dbReference type="GO" id="GO:0051707">
    <property type="term" value="P:response to other organism"/>
    <property type="evidence" value="ECO:0007669"/>
    <property type="project" value="UniProtKB-ARBA"/>
</dbReference>
<dbReference type="Gene3D" id="1.10.510.10">
    <property type="entry name" value="Transferase(Phosphotransferase) domain 1"/>
    <property type="match status" value="1"/>
</dbReference>
<evidence type="ECO:0000259" key="24">
    <source>
        <dbReference type="PROSITE" id="PS50011"/>
    </source>
</evidence>
<dbReference type="Pfam" id="PF08263">
    <property type="entry name" value="LRRNT_2"/>
    <property type="match status" value="1"/>
</dbReference>
<dbReference type="Pfam" id="PF00560">
    <property type="entry name" value="LRR_1"/>
    <property type="match status" value="7"/>
</dbReference>
<dbReference type="FunFam" id="3.80.10.10:FF:001655">
    <property type="entry name" value="Putative leucine-rich repeat receptor-like protein kinase family protein"/>
    <property type="match status" value="1"/>
</dbReference>
<evidence type="ECO:0000256" key="20">
    <source>
        <dbReference type="ARBA" id="ARBA00047899"/>
    </source>
</evidence>
<evidence type="ECO:0000256" key="14">
    <source>
        <dbReference type="ARBA" id="ARBA00022777"/>
    </source>
</evidence>
<evidence type="ECO:0000256" key="15">
    <source>
        <dbReference type="ARBA" id="ARBA00022840"/>
    </source>
</evidence>
<dbReference type="GO" id="GO:0004674">
    <property type="term" value="F:protein serine/threonine kinase activity"/>
    <property type="evidence" value="ECO:0007669"/>
    <property type="project" value="UniProtKB-KW"/>
</dbReference>
<keyword evidence="8" id="KW-0433">Leucine-rich repeat</keyword>
<gene>
    <name evidence="25" type="ORF">TEA_000528</name>
</gene>
<keyword evidence="10 23" id="KW-0812">Transmembrane</keyword>